<dbReference type="Gene3D" id="2.60.120.20">
    <property type="match status" value="3"/>
</dbReference>
<dbReference type="SUPFAM" id="SSF88633">
    <property type="entry name" value="Positive stranded ssRNA viruses"/>
    <property type="match status" value="2"/>
</dbReference>
<dbReference type="GO" id="GO:0005198">
    <property type="term" value="F:structural molecule activity"/>
    <property type="evidence" value="ECO:0007669"/>
    <property type="project" value="InterPro"/>
</dbReference>
<dbReference type="InterPro" id="IPR001676">
    <property type="entry name" value="Picornavirus_capsid"/>
</dbReference>
<sequence>MTAQSVDVVSEQVETVIFHDTEVGDTAGLATSDVAFIEDDFIDEASLAQFLSRPVRIATTTWLESDAATTTKFTINPWQLFFSDPRIKRKIDNFAFLRANLKLKVLVNASPFYHGYALVAYQPLPNFTPSTLTTDAALARIQVSQRPHLWINPQDNQAGEMTLPFFWPENWISVKQNADFSQMGTLQMRAFTSLASANGTVGSGVSVQVFAWAEDVKLSGSTLSLSMQSKDEYGTGPISAPASALANVAAALEPKFGRFATATRMIASTTAGVAKLFGYSNVPVLEEAKPMRVSQFANFASTELGFPLNKLTLDAKNELSVDPTVLGMPNEDEMSISHIVQKESFYYSFSWSTADVVDTTLAYQNITPMCVDTLSTTGQTAYVYTPMAYVAGLFNAWRGDIRLTFRFASTQYHKGRLRITYDPQGDATNNVLSVNDGNSGAYTVFADISDSTEVSMVIPFQQALPYLTTSATSLPGKCYATSGFVFNMDAALHNGAIAVKVATVLSAPVASSVVPVLVFVQGCENLEFQNPARIDPRLSPFVVQSADEVLGTSQAAKDVRRGLVNYGETVRSLRQLARRTTPTMPMVFPVNNALVGLRRYRWAHRKIPPYPGFDPNSIYTGVKKVGAGNAPYTWAAMSPLQYVVLPFVAYRGSTFWHYAPHCGGAATSSSIQPLLRSVRRPEGLDFGVDSGVQTLSATSTSSVALSVLQEYGQSGMIITNPYIGAGTAVAVPNQVRYLFQSTDPRNPTLPGAQIVDDSDKDCVENVLDLPTGNAADRTTSQTYWIDAYCGAGTDFSCHFFLNTPTLYGCTTVVPV</sequence>
<dbReference type="Pfam" id="PF11492">
    <property type="entry name" value="Dicistro_VP4"/>
    <property type="match status" value="1"/>
</dbReference>
<dbReference type="CDD" id="cd00205">
    <property type="entry name" value="rhv_like"/>
    <property type="match status" value="2"/>
</dbReference>
<evidence type="ECO:0000313" key="5">
    <source>
        <dbReference type="EMBL" id="QRQ90207.1"/>
    </source>
</evidence>
<evidence type="ECO:0008006" key="6">
    <source>
        <dbReference type="Google" id="ProtNLM"/>
    </source>
</evidence>
<feature type="domain" description="Picornavirus capsid" evidence="3">
    <location>
        <begin position="393"/>
        <end position="470"/>
    </location>
</feature>
<protein>
    <recommendedName>
        <fullName evidence="6">Picornavirus capsid domain-containing protein</fullName>
    </recommendedName>
</protein>
<comment type="subcellular location">
    <subcellularLocation>
        <location evidence="1">Virion</location>
    </subcellularLocation>
</comment>
<dbReference type="EMBL" id="MW348216">
    <property type="protein sequence ID" value="QRQ90207.1"/>
    <property type="molecule type" value="Genomic_RNA"/>
</dbReference>
<evidence type="ECO:0000256" key="2">
    <source>
        <dbReference type="ARBA" id="ARBA00022844"/>
    </source>
</evidence>
<keyword evidence="2" id="KW-0946">Virion</keyword>
<dbReference type="Pfam" id="PF00073">
    <property type="entry name" value="Rhv"/>
    <property type="match status" value="1"/>
</dbReference>
<proteinExistence type="predicted"/>
<dbReference type="InterPro" id="IPR024343">
    <property type="entry name" value="VP4_dicistrovir"/>
</dbReference>
<dbReference type="InterPro" id="IPR033703">
    <property type="entry name" value="Rhv-like"/>
</dbReference>
<accession>A0A893A8Y9</accession>
<evidence type="ECO:0000259" key="3">
    <source>
        <dbReference type="Pfam" id="PF00073"/>
    </source>
</evidence>
<name>A0A893A8Y9_9VIRU</name>
<reference evidence="5" key="1">
    <citation type="submission" date="2020-11" db="EMBL/GenBank/DDBJ databases">
        <title>Viral genomes from river ports along the Yangtze River in China.</title>
        <authorList>
            <person name="Lu J."/>
            <person name="Shen Q."/>
            <person name="Yang S."/>
            <person name="Zhang W."/>
        </authorList>
    </citation>
    <scope>NUCLEOTIDE SEQUENCE</scope>
    <source>
        <strain evidence="5">6nt-RDRP-2</strain>
    </source>
</reference>
<feature type="domain" description="Capsid protein VP4 dicistrovirus" evidence="4">
    <location>
        <begin position="230"/>
        <end position="279"/>
    </location>
</feature>
<evidence type="ECO:0000259" key="4">
    <source>
        <dbReference type="Pfam" id="PF11492"/>
    </source>
</evidence>
<dbReference type="GO" id="GO:0044423">
    <property type="term" value="C:virion component"/>
    <property type="evidence" value="ECO:0007669"/>
    <property type="project" value="UniProtKB-KW"/>
</dbReference>
<dbReference type="InterPro" id="IPR029053">
    <property type="entry name" value="Viral_coat"/>
</dbReference>
<organism evidence="5">
    <name type="scientific">Riboviria sp</name>
    <dbReference type="NCBI Taxonomy" id="2585031"/>
    <lineage>
        <taxon>Viruses</taxon>
        <taxon>Riboviria</taxon>
    </lineage>
</organism>
<evidence type="ECO:0000256" key="1">
    <source>
        <dbReference type="ARBA" id="ARBA00004328"/>
    </source>
</evidence>